<comment type="caution">
    <text evidence="1">The sequence shown here is derived from an EMBL/GenBank/DDBJ whole genome shotgun (WGS) entry which is preliminary data.</text>
</comment>
<keyword evidence="2" id="KW-1185">Reference proteome</keyword>
<accession>A0ACC1X2E1</accession>
<evidence type="ECO:0000313" key="2">
    <source>
        <dbReference type="Proteomes" id="UP001164539"/>
    </source>
</evidence>
<organism evidence="1 2">
    <name type="scientific">Melia azedarach</name>
    <name type="common">Chinaberry tree</name>
    <dbReference type="NCBI Taxonomy" id="155640"/>
    <lineage>
        <taxon>Eukaryota</taxon>
        <taxon>Viridiplantae</taxon>
        <taxon>Streptophyta</taxon>
        <taxon>Embryophyta</taxon>
        <taxon>Tracheophyta</taxon>
        <taxon>Spermatophyta</taxon>
        <taxon>Magnoliopsida</taxon>
        <taxon>eudicotyledons</taxon>
        <taxon>Gunneridae</taxon>
        <taxon>Pentapetalae</taxon>
        <taxon>rosids</taxon>
        <taxon>malvids</taxon>
        <taxon>Sapindales</taxon>
        <taxon>Meliaceae</taxon>
        <taxon>Melia</taxon>
    </lineage>
</organism>
<gene>
    <name evidence="1" type="ORF">OWV82_022386</name>
</gene>
<dbReference type="EMBL" id="CM051405">
    <property type="protein sequence ID" value="KAJ4705635.1"/>
    <property type="molecule type" value="Genomic_DNA"/>
</dbReference>
<dbReference type="Proteomes" id="UP001164539">
    <property type="component" value="Chromosome 12"/>
</dbReference>
<protein>
    <submittedName>
        <fullName evidence="1">Glucan endo-1,3-beta-glucosidase</fullName>
    </submittedName>
</protein>
<name>A0ACC1X2E1_MELAZ</name>
<sequence>MESRKYCVKVSVFLASIFISATAFFTLTDARHVVQFDNFKASKVTETSIHNPMKTPKLSVHRKLLLSEAESTGISTPFALPPFESISPLSSPSNNFPAPLSVYPPFPPNFTFQSPPPTPPHFFPSPPSISPSPNPPLYVPSPPTSYGIPIPPNRGPILSPPKFVPTPPISRSPPPPAVRPPLFGPPPPPHKKPQYPVWCVAKPTVPDSIMQEAMDYACGSGADCKSIQPNGRCFQPNTLFAHASYAFNSYWQKTKVGGGTCDFGGTAILVTADPSFDDCQFIFN</sequence>
<proteinExistence type="predicted"/>
<reference evidence="1 2" key="1">
    <citation type="journal article" date="2023" name="Science">
        <title>Complex scaffold remodeling in plant triterpene biosynthesis.</title>
        <authorList>
            <person name="De La Pena R."/>
            <person name="Hodgson H."/>
            <person name="Liu J.C."/>
            <person name="Stephenson M.J."/>
            <person name="Martin A.C."/>
            <person name="Owen C."/>
            <person name="Harkess A."/>
            <person name="Leebens-Mack J."/>
            <person name="Jimenez L.E."/>
            <person name="Osbourn A."/>
            <person name="Sattely E.S."/>
        </authorList>
    </citation>
    <scope>NUCLEOTIDE SEQUENCE [LARGE SCALE GENOMIC DNA]</scope>
    <source>
        <strain evidence="2">cv. JPN11</strain>
        <tissue evidence="1">Leaf</tissue>
    </source>
</reference>
<evidence type="ECO:0000313" key="1">
    <source>
        <dbReference type="EMBL" id="KAJ4705635.1"/>
    </source>
</evidence>